<dbReference type="Pfam" id="PF10604">
    <property type="entry name" value="Polyketide_cyc2"/>
    <property type="match status" value="2"/>
</dbReference>
<dbReference type="InterPro" id="IPR019587">
    <property type="entry name" value="Polyketide_cyclase/dehydratase"/>
</dbReference>
<keyword evidence="3" id="KW-1185">Reference proteome</keyword>
<evidence type="ECO:0000313" key="1">
    <source>
        <dbReference type="EMBL" id="AXS67797.1"/>
    </source>
</evidence>
<reference evidence="2 3" key="3">
    <citation type="submission" date="2020-06" db="EMBL/GenBank/DDBJ databases">
        <title>Genome mining for natural products.</title>
        <authorList>
            <person name="Zhang B."/>
            <person name="Shi J."/>
            <person name="Ge H."/>
        </authorList>
    </citation>
    <scope>NUCLEOTIDE SEQUENCE [LARGE SCALE GENOMIC DNA]</scope>
    <source>
        <strain evidence="2 3">NA02069</strain>
    </source>
</reference>
<dbReference type="RefSeq" id="WP_107908494.1">
    <property type="nucleotide sequence ID" value="NZ_CBDRGH010000019.1"/>
</dbReference>
<reference evidence="1" key="2">
    <citation type="submission" date="2018-06" db="EMBL/GenBank/DDBJ databases">
        <authorList>
            <person name="Zhirakovskaya E."/>
        </authorList>
    </citation>
    <scope>NUCLEOTIDE SEQUENCE</scope>
    <source>
        <strain evidence="1">NA02069</strain>
    </source>
</reference>
<organism evidence="1">
    <name type="scientific">Streptomyces chartreusis</name>
    <dbReference type="NCBI Taxonomy" id="1969"/>
    <lineage>
        <taxon>Bacteria</taxon>
        <taxon>Bacillati</taxon>
        <taxon>Actinomycetota</taxon>
        <taxon>Actinomycetes</taxon>
        <taxon>Kitasatosporales</taxon>
        <taxon>Streptomycetaceae</taxon>
        <taxon>Streptomyces</taxon>
    </lineage>
</organism>
<dbReference type="EMBL" id="CP056041">
    <property type="protein sequence ID" value="QKZ16809.1"/>
    <property type="molecule type" value="Genomic_DNA"/>
</dbReference>
<dbReference type="SMR" id="A0A346RP00"/>
<dbReference type="Gene3D" id="3.30.530.20">
    <property type="match status" value="2"/>
</dbReference>
<gene>
    <name evidence="2" type="ORF">HUT05_05130</name>
</gene>
<dbReference type="SUPFAM" id="SSF55961">
    <property type="entry name" value="Bet v1-like"/>
    <property type="match status" value="2"/>
</dbReference>
<sequence length="322" mass="35423">MTAPTMRSTEHSITVAAPARRVYDIVARAADWPHHFTPTLHVEVLESGGGEERLRIWAIANGEVKCWTSHRVLDPSALSVRFRQEVPAPPVAFMSGEWRMTPLDAHTTRVTFLHEYGAVDDDPQSLRWIDRAVDSNSAEELARLGTAAELAGRIDELLLSFEDSVEIAAPAGAVHDFLRDAGEWPRRIPHVDRLELTEDAGVQHMDMDTRTADGSVHTTSSVRICLPPDRIVYKQVVTPLLMTAHTGSWHVTARPEGTLATSRHTVLLAPDRVREVLGPDATLATARDFVRRALGRNSTVTLEHAKAYAEALETGAEEGSCA</sequence>
<accession>A0A346RP00</accession>
<protein>
    <submittedName>
        <fullName evidence="1">ChaF</fullName>
    </submittedName>
    <submittedName>
        <fullName evidence="2">SRPBCC family protein</fullName>
    </submittedName>
</protein>
<dbReference type="EMBL" id="MH540322">
    <property type="protein sequence ID" value="AXS67797.1"/>
    <property type="molecule type" value="Genomic_DNA"/>
</dbReference>
<dbReference type="Proteomes" id="UP000509418">
    <property type="component" value="Chromosome"/>
</dbReference>
<reference evidence="1" key="1">
    <citation type="journal article" date="2018" name="J. Am. Chem. Soc.">
        <title>Molecular Basis for the Final Oxidative Rearrangement Steps in Chartreusin Biosynthesis.</title>
        <authorList>
            <person name="Wang Y.S."/>
            <person name="Zhang B."/>
            <person name="Zhu J."/>
            <person name="Yang C.L."/>
            <person name="Guo Y."/>
            <person name="Liu C.L."/>
            <person name="Liu F."/>
            <person name="Huang H."/>
            <person name="Zhao S."/>
            <person name="Liang Y."/>
            <person name="Jiao R.H."/>
            <person name="Tan R.X."/>
            <person name="Ge H.M."/>
        </authorList>
    </citation>
    <scope>NUCLEOTIDE SEQUENCE</scope>
    <source>
        <strain evidence="1">NA02069</strain>
    </source>
</reference>
<proteinExistence type="predicted"/>
<evidence type="ECO:0000313" key="2">
    <source>
        <dbReference type="EMBL" id="QKZ16809.1"/>
    </source>
</evidence>
<dbReference type="AlphaFoldDB" id="A0A346RP00"/>
<dbReference type="InterPro" id="IPR023393">
    <property type="entry name" value="START-like_dom_sf"/>
</dbReference>
<name>A0A346RP00_STRCX</name>
<evidence type="ECO:0000313" key="3">
    <source>
        <dbReference type="Proteomes" id="UP000509418"/>
    </source>
</evidence>
<dbReference type="CDD" id="cd08861">
    <property type="entry name" value="OtcD1_ARO-CYC_like"/>
    <property type="match status" value="2"/>
</dbReference>